<sequence length="385" mass="42554">MKSIKYFCLICFYSIFIFSCATFNISATDNNVLVDARDGLKFESIVKNTKKSVVLLSSNPNEDPVSNPTQTAMCSGVVVDDVGHVLTNFHCIYKQNYIKLFYYDESDWDSYDVDVIGTDPLADLALLKVKNKEEPIPHLKFADDAAEIEAGSEVYAMGHPMGMAWTITKGIISSNERYARHPFIKSLQTDAAINKGNSGGPLLNMKGEIIGINALIISRISESAGVGLAIRGDVVKKSFESMLEHGKVDRPAVGIMIMGLTNFGAREKMIKEFPKQKPEFIPNTFGLVVRPSTEKDKEIPEGLKPFDTIVGVNDVMTNNGLQFTDEIGKHNVGDTITLTVIRKRVFLKTDVTLKVFPVPTDSMYGQAKPPLPPLPKEKEEKTPPK</sequence>
<dbReference type="InterPro" id="IPR001940">
    <property type="entry name" value="Peptidase_S1C"/>
</dbReference>
<evidence type="ECO:0000256" key="3">
    <source>
        <dbReference type="SAM" id="MobiDB-lite"/>
    </source>
</evidence>
<feature type="region of interest" description="Disordered" evidence="3">
    <location>
        <begin position="362"/>
        <end position="385"/>
    </location>
</feature>
<proteinExistence type="predicted"/>
<dbReference type="PROSITE" id="PS51257">
    <property type="entry name" value="PROKAR_LIPOPROTEIN"/>
    <property type="match status" value="1"/>
</dbReference>
<keyword evidence="1" id="KW-0645">Protease</keyword>
<evidence type="ECO:0000313" key="4">
    <source>
        <dbReference type="EMBL" id="SVC30919.1"/>
    </source>
</evidence>
<dbReference type="InterPro" id="IPR009003">
    <property type="entry name" value="Peptidase_S1_PA"/>
</dbReference>
<dbReference type="SUPFAM" id="SSF50494">
    <property type="entry name" value="Trypsin-like serine proteases"/>
    <property type="match status" value="1"/>
</dbReference>
<reference evidence="4" key="1">
    <citation type="submission" date="2018-05" db="EMBL/GenBank/DDBJ databases">
        <authorList>
            <person name="Lanie J.A."/>
            <person name="Ng W.-L."/>
            <person name="Kazmierczak K.M."/>
            <person name="Andrzejewski T.M."/>
            <person name="Davidsen T.M."/>
            <person name="Wayne K.J."/>
            <person name="Tettelin H."/>
            <person name="Glass J.I."/>
            <person name="Rusch D."/>
            <person name="Podicherti R."/>
            <person name="Tsui H.-C.T."/>
            <person name="Winkler M.E."/>
        </authorList>
    </citation>
    <scope>NUCLEOTIDE SEQUENCE</scope>
</reference>
<dbReference type="Pfam" id="PF13365">
    <property type="entry name" value="Trypsin_2"/>
    <property type="match status" value="1"/>
</dbReference>
<name>A0A382L2T1_9ZZZZ</name>
<dbReference type="Gene3D" id="2.30.42.10">
    <property type="match status" value="1"/>
</dbReference>
<protein>
    <submittedName>
        <fullName evidence="4">Uncharacterized protein</fullName>
    </submittedName>
</protein>
<dbReference type="GO" id="GO:0004252">
    <property type="term" value="F:serine-type endopeptidase activity"/>
    <property type="evidence" value="ECO:0007669"/>
    <property type="project" value="InterPro"/>
</dbReference>
<dbReference type="PANTHER" id="PTHR43343">
    <property type="entry name" value="PEPTIDASE S12"/>
    <property type="match status" value="1"/>
</dbReference>
<keyword evidence="2" id="KW-0378">Hydrolase</keyword>
<dbReference type="PANTHER" id="PTHR43343:SF3">
    <property type="entry name" value="PROTEASE DO-LIKE 8, CHLOROPLASTIC"/>
    <property type="match status" value="1"/>
</dbReference>
<dbReference type="SUPFAM" id="SSF50156">
    <property type="entry name" value="PDZ domain-like"/>
    <property type="match status" value="1"/>
</dbReference>
<organism evidence="4">
    <name type="scientific">marine metagenome</name>
    <dbReference type="NCBI Taxonomy" id="408172"/>
    <lineage>
        <taxon>unclassified sequences</taxon>
        <taxon>metagenomes</taxon>
        <taxon>ecological metagenomes</taxon>
    </lineage>
</organism>
<dbReference type="InterPro" id="IPR036034">
    <property type="entry name" value="PDZ_sf"/>
</dbReference>
<dbReference type="GO" id="GO:0006508">
    <property type="term" value="P:proteolysis"/>
    <property type="evidence" value="ECO:0007669"/>
    <property type="project" value="UniProtKB-KW"/>
</dbReference>
<dbReference type="EMBL" id="UINC01084351">
    <property type="protein sequence ID" value="SVC30919.1"/>
    <property type="molecule type" value="Genomic_DNA"/>
</dbReference>
<evidence type="ECO:0000256" key="2">
    <source>
        <dbReference type="ARBA" id="ARBA00022801"/>
    </source>
</evidence>
<dbReference type="PRINTS" id="PR00834">
    <property type="entry name" value="PROTEASES2C"/>
</dbReference>
<dbReference type="Gene3D" id="2.40.10.120">
    <property type="match status" value="1"/>
</dbReference>
<accession>A0A382L2T1</accession>
<gene>
    <name evidence="4" type="ORF">METZ01_LOCUS283773</name>
</gene>
<evidence type="ECO:0000256" key="1">
    <source>
        <dbReference type="ARBA" id="ARBA00022670"/>
    </source>
</evidence>
<dbReference type="InterPro" id="IPR051201">
    <property type="entry name" value="Chloro_Bact_Ser_Proteases"/>
</dbReference>
<feature type="compositionally biased region" description="Basic and acidic residues" evidence="3">
    <location>
        <begin position="375"/>
        <end position="385"/>
    </location>
</feature>
<dbReference type="AlphaFoldDB" id="A0A382L2T1"/>